<feature type="domain" description="Immunity protein 52" evidence="1">
    <location>
        <begin position="4"/>
        <end position="234"/>
    </location>
</feature>
<accession>A0ABT3ZX19</accession>
<evidence type="ECO:0000313" key="3">
    <source>
        <dbReference type="Proteomes" id="UP001207654"/>
    </source>
</evidence>
<proteinExistence type="predicted"/>
<gene>
    <name evidence="2" type="ORF">OV287_05520</name>
</gene>
<organism evidence="2 3">
    <name type="scientific">Archangium lansingense</name>
    <dbReference type="NCBI Taxonomy" id="2995310"/>
    <lineage>
        <taxon>Bacteria</taxon>
        <taxon>Pseudomonadati</taxon>
        <taxon>Myxococcota</taxon>
        <taxon>Myxococcia</taxon>
        <taxon>Myxococcales</taxon>
        <taxon>Cystobacterineae</taxon>
        <taxon>Archangiaceae</taxon>
        <taxon>Archangium</taxon>
    </lineage>
</organism>
<dbReference type="RefSeq" id="WP_267532925.1">
    <property type="nucleotide sequence ID" value="NZ_JAPNKA010000001.1"/>
</dbReference>
<dbReference type="InterPro" id="IPR028969">
    <property type="entry name" value="Imm52"/>
</dbReference>
<evidence type="ECO:0000259" key="1">
    <source>
        <dbReference type="Pfam" id="PF15579"/>
    </source>
</evidence>
<sequence length="236" mass="26771">MGLFHAGVIWSGRSESTETCARRAETLFQQLGRCDPVYARWFECAYSRKHSLQLPFEPTYEAFLRFFKRRRYRLAKGVFSFDAWTGQEQRGRGGKLNFVCGSESPSYLNECLLYLPREEPAASRVLTVPVLREVVRAMVQAWDPNGCAIIADGDLAARKEMMDGHPCLGWLTYIAGGRGNVPPLPRQVHVEPMEDQGTLIILTQERFSLKNPEHVALARDTREQLVKAGLMPPLKK</sequence>
<comment type="caution">
    <text evidence="2">The sequence shown here is derived from an EMBL/GenBank/DDBJ whole genome shotgun (WGS) entry which is preliminary data.</text>
</comment>
<evidence type="ECO:0000313" key="2">
    <source>
        <dbReference type="EMBL" id="MCY1073938.1"/>
    </source>
</evidence>
<dbReference type="Pfam" id="PF15579">
    <property type="entry name" value="Imm52"/>
    <property type="match status" value="1"/>
</dbReference>
<dbReference type="Proteomes" id="UP001207654">
    <property type="component" value="Unassembled WGS sequence"/>
</dbReference>
<protein>
    <submittedName>
        <fullName evidence="2">Imm52 family immunity protein</fullName>
    </submittedName>
</protein>
<dbReference type="EMBL" id="JAPNKA010000001">
    <property type="protein sequence ID" value="MCY1073938.1"/>
    <property type="molecule type" value="Genomic_DNA"/>
</dbReference>
<reference evidence="2 3" key="1">
    <citation type="submission" date="2022-11" db="EMBL/GenBank/DDBJ databases">
        <title>Minimal conservation of predation-associated metabolite biosynthetic gene clusters underscores biosynthetic potential of Myxococcota including descriptions for ten novel species: Archangium lansinium sp. nov., Myxococcus landrumus sp. nov., Nannocystis bai.</title>
        <authorList>
            <person name="Ahearne A."/>
            <person name="Stevens C."/>
            <person name="Phillips K."/>
        </authorList>
    </citation>
    <scope>NUCLEOTIDE SEQUENCE [LARGE SCALE GENOMIC DNA]</scope>
    <source>
        <strain evidence="2 3">MIWBW</strain>
    </source>
</reference>
<keyword evidence="3" id="KW-1185">Reference proteome</keyword>
<name>A0ABT3ZX19_9BACT</name>